<dbReference type="NCBIfam" id="TIGR03263">
    <property type="entry name" value="guanyl_kin"/>
    <property type="match status" value="1"/>
</dbReference>
<dbReference type="InterPro" id="IPR008145">
    <property type="entry name" value="GK/Ca_channel_bsu"/>
</dbReference>
<evidence type="ECO:0000256" key="2">
    <source>
        <dbReference type="ARBA" id="ARBA00012961"/>
    </source>
</evidence>
<dbReference type="InterPro" id="IPR008144">
    <property type="entry name" value="Guanylate_kin-like_dom"/>
</dbReference>
<comment type="caution">
    <text evidence="11">The sequence shown here is derived from an EMBL/GenBank/DDBJ whole genome shotgun (WGS) entry which is preliminary data.</text>
</comment>
<evidence type="ECO:0000256" key="5">
    <source>
        <dbReference type="ARBA" id="ARBA00022741"/>
    </source>
</evidence>
<dbReference type="Gene3D" id="3.40.50.300">
    <property type="entry name" value="P-loop containing nucleotide triphosphate hydrolases"/>
    <property type="match status" value="2"/>
</dbReference>
<dbReference type="Proteomes" id="UP001596492">
    <property type="component" value="Unassembled WGS sequence"/>
</dbReference>
<dbReference type="SMART" id="SM00072">
    <property type="entry name" value="GuKc"/>
    <property type="match status" value="1"/>
</dbReference>
<keyword evidence="4 9" id="KW-0808">Transferase</keyword>
<proteinExistence type="inferred from homology"/>
<dbReference type="HAMAP" id="MF_00328">
    <property type="entry name" value="Guanylate_kinase"/>
    <property type="match status" value="1"/>
</dbReference>
<evidence type="ECO:0000256" key="1">
    <source>
        <dbReference type="ARBA" id="ARBA00005790"/>
    </source>
</evidence>
<dbReference type="Pfam" id="PF00625">
    <property type="entry name" value="Guanylate_kin"/>
    <property type="match status" value="1"/>
</dbReference>
<evidence type="ECO:0000313" key="11">
    <source>
        <dbReference type="EMBL" id="MFC7290193.1"/>
    </source>
</evidence>
<dbReference type="RefSeq" id="WP_382164878.1">
    <property type="nucleotide sequence ID" value="NZ_JBHTBR010000002.1"/>
</dbReference>
<dbReference type="PROSITE" id="PS50052">
    <property type="entry name" value="GUANYLATE_KINASE_2"/>
    <property type="match status" value="1"/>
</dbReference>
<gene>
    <name evidence="9 11" type="primary">gmk</name>
    <name evidence="11" type="ORF">ACFQS8_01065</name>
</gene>
<feature type="domain" description="Guanylate kinase-like" evidence="10">
    <location>
        <begin position="15"/>
        <end position="194"/>
    </location>
</feature>
<keyword evidence="6 9" id="KW-0418">Kinase</keyword>
<evidence type="ECO:0000256" key="4">
    <source>
        <dbReference type="ARBA" id="ARBA00022679"/>
    </source>
</evidence>
<keyword evidence="5 9" id="KW-0547">Nucleotide-binding</keyword>
<comment type="similarity">
    <text evidence="1 9">Belongs to the guanylate kinase family.</text>
</comment>
<sequence length="223" mass="25231">MSNNPLQPNRPDRRGIMFVVSSPSGAGKTTLTRRMLKEVEGVELSVSATTRAIRPDEEEAVHYYFKSHDEFRSLIGGDQFLEWAQVFEHYYGTPRGKVEPLLRQGIDVLFDVDWQGARMLKQCMPGDVVSVFILPPSIAELKKRLEGRAEATPEAVMKRLLGAGPDIKRWGEYDYVIMNDNIETAYEELRSILYTERLARRKASQGARVDVLLADAEKLEKGG</sequence>
<dbReference type="Gene3D" id="3.30.63.10">
    <property type="entry name" value="Guanylate Kinase phosphate binding domain"/>
    <property type="match status" value="1"/>
</dbReference>
<protein>
    <recommendedName>
        <fullName evidence="3 9">Guanylate kinase</fullName>
        <ecNumber evidence="2 9">2.7.4.8</ecNumber>
    </recommendedName>
    <alternativeName>
        <fullName evidence="8 9">GMP kinase</fullName>
    </alternativeName>
</protein>
<evidence type="ECO:0000256" key="6">
    <source>
        <dbReference type="ARBA" id="ARBA00022777"/>
    </source>
</evidence>
<keyword evidence="9" id="KW-0963">Cytoplasm</keyword>
<reference evidence="12" key="1">
    <citation type="journal article" date="2019" name="Int. J. Syst. Evol. Microbiol.">
        <title>The Global Catalogue of Microorganisms (GCM) 10K type strain sequencing project: providing services to taxonomists for standard genome sequencing and annotation.</title>
        <authorList>
            <consortium name="The Broad Institute Genomics Platform"/>
            <consortium name="The Broad Institute Genome Sequencing Center for Infectious Disease"/>
            <person name="Wu L."/>
            <person name="Ma J."/>
        </authorList>
    </citation>
    <scope>NUCLEOTIDE SEQUENCE [LARGE SCALE GENOMIC DNA]</scope>
    <source>
        <strain evidence="12">CCUG 51308</strain>
    </source>
</reference>
<dbReference type="CDD" id="cd00071">
    <property type="entry name" value="GMPK"/>
    <property type="match status" value="1"/>
</dbReference>
<dbReference type="PANTHER" id="PTHR23117">
    <property type="entry name" value="GUANYLATE KINASE-RELATED"/>
    <property type="match status" value="1"/>
</dbReference>
<dbReference type="InterPro" id="IPR017665">
    <property type="entry name" value="Guanylate_kinase"/>
</dbReference>
<organism evidence="11 12">
    <name type="scientific">Hirschia litorea</name>
    <dbReference type="NCBI Taxonomy" id="1199156"/>
    <lineage>
        <taxon>Bacteria</taxon>
        <taxon>Pseudomonadati</taxon>
        <taxon>Pseudomonadota</taxon>
        <taxon>Alphaproteobacteria</taxon>
        <taxon>Hyphomonadales</taxon>
        <taxon>Hyphomonadaceae</taxon>
        <taxon>Hirschia</taxon>
    </lineage>
</organism>
<dbReference type="GO" id="GO:0004385">
    <property type="term" value="F:GMP kinase activity"/>
    <property type="evidence" value="ECO:0007669"/>
    <property type="project" value="UniProtKB-EC"/>
</dbReference>
<evidence type="ECO:0000313" key="12">
    <source>
        <dbReference type="Proteomes" id="UP001596492"/>
    </source>
</evidence>
<feature type="binding site" evidence="9">
    <location>
        <begin position="22"/>
        <end position="29"/>
    </location>
    <ligand>
        <name>ATP</name>
        <dbReference type="ChEBI" id="CHEBI:30616"/>
    </ligand>
</feature>
<keyword evidence="12" id="KW-1185">Reference proteome</keyword>
<name>A0ABW2IGN0_9PROT</name>
<dbReference type="PANTHER" id="PTHR23117:SF13">
    <property type="entry name" value="GUANYLATE KINASE"/>
    <property type="match status" value="1"/>
</dbReference>
<evidence type="ECO:0000256" key="7">
    <source>
        <dbReference type="ARBA" id="ARBA00022840"/>
    </source>
</evidence>
<dbReference type="SUPFAM" id="SSF52540">
    <property type="entry name" value="P-loop containing nucleoside triphosphate hydrolases"/>
    <property type="match status" value="1"/>
</dbReference>
<evidence type="ECO:0000259" key="10">
    <source>
        <dbReference type="PROSITE" id="PS50052"/>
    </source>
</evidence>
<evidence type="ECO:0000256" key="9">
    <source>
        <dbReference type="HAMAP-Rule" id="MF_00328"/>
    </source>
</evidence>
<dbReference type="InterPro" id="IPR027417">
    <property type="entry name" value="P-loop_NTPase"/>
</dbReference>
<dbReference type="InterPro" id="IPR020590">
    <property type="entry name" value="Guanylate_kinase_CS"/>
</dbReference>
<comment type="catalytic activity">
    <reaction evidence="9">
        <text>GMP + ATP = GDP + ADP</text>
        <dbReference type="Rhea" id="RHEA:20780"/>
        <dbReference type="ChEBI" id="CHEBI:30616"/>
        <dbReference type="ChEBI" id="CHEBI:58115"/>
        <dbReference type="ChEBI" id="CHEBI:58189"/>
        <dbReference type="ChEBI" id="CHEBI:456216"/>
        <dbReference type="EC" id="2.7.4.8"/>
    </reaction>
</comment>
<comment type="function">
    <text evidence="9">Essential for recycling GMP and indirectly, cGMP.</text>
</comment>
<evidence type="ECO:0000256" key="3">
    <source>
        <dbReference type="ARBA" id="ARBA00016296"/>
    </source>
</evidence>
<dbReference type="EMBL" id="JBHTBR010000002">
    <property type="protein sequence ID" value="MFC7290193.1"/>
    <property type="molecule type" value="Genomic_DNA"/>
</dbReference>
<keyword evidence="7 9" id="KW-0067">ATP-binding</keyword>
<dbReference type="EC" id="2.7.4.8" evidence="2 9"/>
<dbReference type="PROSITE" id="PS00856">
    <property type="entry name" value="GUANYLATE_KINASE_1"/>
    <property type="match status" value="1"/>
</dbReference>
<comment type="subcellular location">
    <subcellularLocation>
        <location evidence="9">Cytoplasm</location>
    </subcellularLocation>
</comment>
<accession>A0ABW2IGN0</accession>
<evidence type="ECO:0000256" key="8">
    <source>
        <dbReference type="ARBA" id="ARBA00030128"/>
    </source>
</evidence>